<name>A0A1W1ZNE4_9BURK</name>
<dbReference type="Pfam" id="PF01075">
    <property type="entry name" value="Glyco_transf_9"/>
    <property type="match status" value="1"/>
</dbReference>
<gene>
    <name evidence="3" type="ORF">SAMN06296008_10616</name>
</gene>
<dbReference type="GO" id="GO:0005829">
    <property type="term" value="C:cytosol"/>
    <property type="evidence" value="ECO:0007669"/>
    <property type="project" value="TreeGrafter"/>
</dbReference>
<dbReference type="CDD" id="cd03789">
    <property type="entry name" value="GT9_LPS_heptosyltransferase"/>
    <property type="match status" value="1"/>
</dbReference>
<keyword evidence="1" id="KW-0328">Glycosyltransferase</keyword>
<proteinExistence type="predicted"/>
<dbReference type="PANTHER" id="PTHR30160:SF1">
    <property type="entry name" value="LIPOPOLYSACCHARIDE 1,2-N-ACETYLGLUCOSAMINETRANSFERASE-RELATED"/>
    <property type="match status" value="1"/>
</dbReference>
<organism evidence="3 4">
    <name type="scientific">Polynucleobacter kasalickyi</name>
    <dbReference type="NCBI Taxonomy" id="1938817"/>
    <lineage>
        <taxon>Bacteria</taxon>
        <taxon>Pseudomonadati</taxon>
        <taxon>Pseudomonadota</taxon>
        <taxon>Betaproteobacteria</taxon>
        <taxon>Burkholderiales</taxon>
        <taxon>Burkholderiaceae</taxon>
        <taxon>Polynucleobacter</taxon>
    </lineage>
</organism>
<dbReference type="AlphaFoldDB" id="A0A1W1ZNE4"/>
<evidence type="ECO:0000313" key="4">
    <source>
        <dbReference type="Proteomes" id="UP000192708"/>
    </source>
</evidence>
<dbReference type="STRING" id="1938817.SAMN06296008_10616"/>
<dbReference type="Proteomes" id="UP000192708">
    <property type="component" value="Unassembled WGS sequence"/>
</dbReference>
<evidence type="ECO:0000256" key="2">
    <source>
        <dbReference type="ARBA" id="ARBA00022679"/>
    </source>
</evidence>
<dbReference type="OrthoDB" id="9781892at2"/>
<dbReference type="EMBL" id="FWXJ01000006">
    <property type="protein sequence ID" value="SMC49591.1"/>
    <property type="molecule type" value="Genomic_DNA"/>
</dbReference>
<reference evidence="3 4" key="1">
    <citation type="submission" date="2017-04" db="EMBL/GenBank/DDBJ databases">
        <authorList>
            <person name="Afonso C.L."/>
            <person name="Miller P.J."/>
            <person name="Scott M.A."/>
            <person name="Spackman E."/>
            <person name="Goraichik I."/>
            <person name="Dimitrov K.M."/>
            <person name="Suarez D.L."/>
            <person name="Swayne D.E."/>
        </authorList>
    </citation>
    <scope>NUCLEOTIDE SEQUENCE [LARGE SCALE GENOMIC DNA]</scope>
    <source>
        <strain evidence="3 4">VK13</strain>
    </source>
</reference>
<evidence type="ECO:0000313" key="3">
    <source>
        <dbReference type="EMBL" id="SMC49591.1"/>
    </source>
</evidence>
<keyword evidence="4" id="KW-1185">Reference proteome</keyword>
<dbReference type="PANTHER" id="PTHR30160">
    <property type="entry name" value="TETRAACYLDISACCHARIDE 4'-KINASE-RELATED"/>
    <property type="match status" value="1"/>
</dbReference>
<dbReference type="RefSeq" id="WP_084283362.1">
    <property type="nucleotide sequence ID" value="NZ_FWXJ01000006.1"/>
</dbReference>
<dbReference type="InterPro" id="IPR002201">
    <property type="entry name" value="Glyco_trans_9"/>
</dbReference>
<sequence length="373" mass="41104">MKTSLTAKIENTQFKKILIIATRQIGDTLITTPLIKRTHEIWPEAQIDFLGFKSAVGILDGNPYLHHIIGSSPKPTFKEYLSLLKKVFFQYDLAIITQPSDRSYLYGLFAAPNRVGVMHAGREDRGWKKWITQYQVPINYFEQHVVTEKLSLVNPFTKGKQVSQDISIDTPQAVTIPTLVAEIAPDSVLIHPSPLNAYKKWPLAHWVSVIEFLTHHKIPVLISGGPVAVDIALAQEIIDSLSPKAQSQVLNLTGQVSFSELATLLRQVKAFVGVDTSVTHLAAACNTPTIALFGATPPTNFGPWPNGFKGKQPYQMRALSQTMANVTILQGPNACVPCRKAGCDDHANSRSLCLEELAAHRVIESLKTILGLN</sequence>
<dbReference type="SUPFAM" id="SSF53756">
    <property type="entry name" value="UDP-Glycosyltransferase/glycogen phosphorylase"/>
    <property type="match status" value="1"/>
</dbReference>
<dbReference type="Gene3D" id="3.40.50.2000">
    <property type="entry name" value="Glycogen Phosphorylase B"/>
    <property type="match status" value="2"/>
</dbReference>
<dbReference type="InterPro" id="IPR051199">
    <property type="entry name" value="LPS_LOS_Heptosyltrfase"/>
</dbReference>
<evidence type="ECO:0000256" key="1">
    <source>
        <dbReference type="ARBA" id="ARBA00022676"/>
    </source>
</evidence>
<keyword evidence="2 3" id="KW-0808">Transferase</keyword>
<dbReference type="GO" id="GO:0009244">
    <property type="term" value="P:lipopolysaccharide core region biosynthetic process"/>
    <property type="evidence" value="ECO:0007669"/>
    <property type="project" value="TreeGrafter"/>
</dbReference>
<protein>
    <submittedName>
        <fullName evidence="3">Heptosyltransferase-3</fullName>
    </submittedName>
</protein>
<dbReference type="GO" id="GO:0008713">
    <property type="term" value="F:ADP-heptose-lipopolysaccharide heptosyltransferase activity"/>
    <property type="evidence" value="ECO:0007669"/>
    <property type="project" value="TreeGrafter"/>
</dbReference>
<accession>A0A1W1ZNE4</accession>